<dbReference type="Gene3D" id="3.40.630.40">
    <property type="entry name" value="Zn-dependent exopeptidases"/>
    <property type="match status" value="1"/>
</dbReference>
<evidence type="ECO:0000259" key="2">
    <source>
        <dbReference type="SMART" id="SM00646"/>
    </source>
</evidence>
<dbReference type="InterPro" id="IPR007253">
    <property type="entry name" value="Cell_wall-bd_2"/>
</dbReference>
<evidence type="ECO:0000313" key="3">
    <source>
        <dbReference type="EMBL" id="SEM65845.1"/>
    </source>
</evidence>
<dbReference type="Pfam" id="PF01520">
    <property type="entry name" value="Amidase_3"/>
    <property type="match status" value="1"/>
</dbReference>
<dbReference type="AlphaFoldDB" id="A0A1H8A526"/>
<sequence length="567" mass="61381">MKSVLLKVIILLSFFVFFTNFNVNAEVVTQRFDGKDRFQVAVAVSKEGWPNGANTVVLTNYKAFADALSGASLAYKENAPILLTTSNKLETASLNEIKRLNPSKVILIGGSGSVSDEVVTTLKELGIQDIERIGGKDRFEVAYHIAKRLGTTQKAVIANGMNFPDALAIAPYAAKSGYPILLTRNNELPIQMGKAIKELNIRETIISGGEASVSKSVANQLPNVKRIGGSDRYEVSVNIVNQLTPSSTKVFFATGTTFADALTGSVLAAKQDAALLLTHPTYISPTTQKLIVDKSLNDFAILGGTGSIPESTFLKLVGQAPIPPLEGKTIILDVGHGGSDPGAVQNGILEKDVNNKFSLKLASKLEGMGAKILYTRNPKQDVYISLPDRAVIANKSGADLLISIHHDSNNSSQPRGLSTHYSSYRPAINTKDVYVLSGGKKYPFVKEITEKKVFVVKDGSTQRSLSYMGNNIAYDPTPTAEAQVSKVLAERFANALIYPGIGISKIYSSTGTKDHNLYITRWTNMPSVLIELGFISNPDEAKLLKNESIQEKRAKALAESVREYYSK</sequence>
<dbReference type="OrthoDB" id="363232at2"/>
<dbReference type="InterPro" id="IPR051922">
    <property type="entry name" value="Bact_Sporulation_Assoc"/>
</dbReference>
<name>A0A1H8A526_9BACI</name>
<dbReference type="Proteomes" id="UP000198553">
    <property type="component" value="Unassembled WGS sequence"/>
</dbReference>
<gene>
    <name evidence="3" type="ORF">SAMN05192533_104253</name>
</gene>
<dbReference type="GO" id="GO:0009253">
    <property type="term" value="P:peptidoglycan catabolic process"/>
    <property type="evidence" value="ECO:0007669"/>
    <property type="project" value="InterPro"/>
</dbReference>
<dbReference type="GO" id="GO:0008745">
    <property type="term" value="F:N-acetylmuramoyl-L-alanine amidase activity"/>
    <property type="evidence" value="ECO:0007669"/>
    <property type="project" value="InterPro"/>
</dbReference>
<accession>A0A1H8A526</accession>
<keyword evidence="1" id="KW-0732">Signal</keyword>
<dbReference type="PANTHER" id="PTHR30032">
    <property type="entry name" value="N-ACETYLMURAMOYL-L-ALANINE AMIDASE-RELATED"/>
    <property type="match status" value="1"/>
</dbReference>
<organism evidence="3 4">
    <name type="scientific">Mesobacillus persicus</name>
    <dbReference type="NCBI Taxonomy" id="930146"/>
    <lineage>
        <taxon>Bacteria</taxon>
        <taxon>Bacillati</taxon>
        <taxon>Bacillota</taxon>
        <taxon>Bacilli</taxon>
        <taxon>Bacillales</taxon>
        <taxon>Bacillaceae</taxon>
        <taxon>Mesobacillus</taxon>
    </lineage>
</organism>
<dbReference type="Pfam" id="PF04122">
    <property type="entry name" value="CW_binding_2"/>
    <property type="match status" value="3"/>
</dbReference>
<dbReference type="PANTHER" id="PTHR30032:SF8">
    <property type="entry name" value="GERMINATION-SPECIFIC N-ACETYLMURAMOYL-L-ALANINE AMIDASE"/>
    <property type="match status" value="1"/>
</dbReference>
<proteinExistence type="predicted"/>
<reference evidence="4" key="1">
    <citation type="submission" date="2016-10" db="EMBL/GenBank/DDBJ databases">
        <authorList>
            <person name="Varghese N."/>
            <person name="Submissions S."/>
        </authorList>
    </citation>
    <scope>NUCLEOTIDE SEQUENCE [LARGE SCALE GENOMIC DNA]</scope>
    <source>
        <strain evidence="4">B48,IBRC-M 10115,DSM 25386,CECT 8001</strain>
    </source>
</reference>
<dbReference type="STRING" id="930146.SAMN05192533_104253"/>
<dbReference type="SMART" id="SM00646">
    <property type="entry name" value="Ami_3"/>
    <property type="match status" value="1"/>
</dbReference>
<feature type="signal peptide" evidence="1">
    <location>
        <begin position="1"/>
        <end position="25"/>
    </location>
</feature>
<dbReference type="CDD" id="cd02696">
    <property type="entry name" value="MurNAc-LAA"/>
    <property type="match status" value="1"/>
</dbReference>
<feature type="chain" id="PRO_5011794787" evidence="1">
    <location>
        <begin position="26"/>
        <end position="567"/>
    </location>
</feature>
<dbReference type="SUPFAM" id="SSF53187">
    <property type="entry name" value="Zn-dependent exopeptidases"/>
    <property type="match status" value="1"/>
</dbReference>
<evidence type="ECO:0000256" key="1">
    <source>
        <dbReference type="SAM" id="SignalP"/>
    </source>
</evidence>
<feature type="domain" description="MurNAc-LAA" evidence="2">
    <location>
        <begin position="390"/>
        <end position="562"/>
    </location>
</feature>
<evidence type="ECO:0000313" key="4">
    <source>
        <dbReference type="Proteomes" id="UP000198553"/>
    </source>
</evidence>
<protein>
    <submittedName>
        <fullName evidence="3">N-acetylmuramoyl-L-alanine amidase</fullName>
    </submittedName>
</protein>
<dbReference type="InterPro" id="IPR002508">
    <property type="entry name" value="MurNAc-LAA_cat"/>
</dbReference>
<keyword evidence="4" id="KW-1185">Reference proteome</keyword>
<dbReference type="RefSeq" id="WP_090743446.1">
    <property type="nucleotide sequence ID" value="NZ_FOBW01000004.1"/>
</dbReference>
<dbReference type="EMBL" id="FOBW01000004">
    <property type="protein sequence ID" value="SEM65845.1"/>
    <property type="molecule type" value="Genomic_DNA"/>
</dbReference>
<dbReference type="Gene3D" id="3.40.50.12090">
    <property type="match status" value="2"/>
</dbReference>